<dbReference type="PANTHER" id="PTHR24094:SF15">
    <property type="entry name" value="AMP-DEPENDENT SYNTHETASE_LIGASE DOMAIN-CONTAINING PROTEIN-RELATED"/>
    <property type="match status" value="1"/>
</dbReference>
<dbReference type="InterPro" id="IPR011089">
    <property type="entry name" value="GmrSD_C"/>
</dbReference>
<dbReference type="EMBL" id="JBHUFV010000003">
    <property type="protein sequence ID" value="MFD1930158.1"/>
    <property type="molecule type" value="Genomic_DNA"/>
</dbReference>
<feature type="compositionally biased region" description="Low complexity" evidence="1">
    <location>
        <begin position="25"/>
        <end position="37"/>
    </location>
</feature>
<reference evidence="4" key="1">
    <citation type="journal article" date="2019" name="Int. J. Syst. Evol. Microbiol.">
        <title>The Global Catalogue of Microorganisms (GCM) 10K type strain sequencing project: providing services to taxonomists for standard genome sequencing and annotation.</title>
        <authorList>
            <consortium name="The Broad Institute Genomics Platform"/>
            <consortium name="The Broad Institute Genome Sequencing Center for Infectious Disease"/>
            <person name="Wu L."/>
            <person name="Ma J."/>
        </authorList>
    </citation>
    <scope>NUCLEOTIDE SEQUENCE [LARGE SCALE GENOMIC DNA]</scope>
    <source>
        <strain evidence="4">ICMP 6774ER</strain>
    </source>
</reference>
<keyword evidence="3" id="KW-0255">Endonuclease</keyword>
<keyword evidence="3" id="KW-0378">Hydrolase</keyword>
<dbReference type="Pfam" id="PF07510">
    <property type="entry name" value="GmrSD_C"/>
    <property type="match status" value="1"/>
</dbReference>
<evidence type="ECO:0000313" key="4">
    <source>
        <dbReference type="Proteomes" id="UP001597368"/>
    </source>
</evidence>
<gene>
    <name evidence="3" type="ORF">ACFSKW_01570</name>
</gene>
<dbReference type="RefSeq" id="WP_379568301.1">
    <property type="nucleotide sequence ID" value="NZ_JBHUFV010000003.1"/>
</dbReference>
<dbReference type="GO" id="GO:0004519">
    <property type="term" value="F:endonuclease activity"/>
    <property type="evidence" value="ECO:0007669"/>
    <property type="project" value="UniProtKB-KW"/>
</dbReference>
<protein>
    <submittedName>
        <fullName evidence="3">HNH endonuclease family protein</fullName>
    </submittedName>
</protein>
<accession>A0ABW4SLE2</accession>
<dbReference type="Proteomes" id="UP001597368">
    <property type="component" value="Unassembled WGS sequence"/>
</dbReference>
<evidence type="ECO:0000259" key="2">
    <source>
        <dbReference type="Pfam" id="PF07510"/>
    </source>
</evidence>
<name>A0ABW4SLE2_9ACTN</name>
<evidence type="ECO:0000256" key="1">
    <source>
        <dbReference type="SAM" id="MobiDB-lite"/>
    </source>
</evidence>
<keyword evidence="3" id="KW-0540">Nuclease</keyword>
<feature type="domain" description="GmrSD restriction endonucleases C-terminal" evidence="2">
    <location>
        <begin position="103"/>
        <end position="238"/>
    </location>
</feature>
<feature type="region of interest" description="Disordered" evidence="1">
    <location>
        <begin position="25"/>
        <end position="54"/>
    </location>
</feature>
<comment type="caution">
    <text evidence="3">The sequence shown here is derived from an EMBL/GenBank/DDBJ whole genome shotgun (WGS) entry which is preliminary data.</text>
</comment>
<evidence type="ECO:0000313" key="3">
    <source>
        <dbReference type="EMBL" id="MFD1930158.1"/>
    </source>
</evidence>
<organism evidence="3 4">
    <name type="scientific">Nonomuraea mangrovi</name>
    <dbReference type="NCBI Taxonomy" id="2316207"/>
    <lineage>
        <taxon>Bacteria</taxon>
        <taxon>Bacillati</taxon>
        <taxon>Actinomycetota</taxon>
        <taxon>Actinomycetes</taxon>
        <taxon>Streptosporangiales</taxon>
        <taxon>Streptosporangiaceae</taxon>
        <taxon>Nonomuraea</taxon>
    </lineage>
</organism>
<dbReference type="PANTHER" id="PTHR24094">
    <property type="entry name" value="SECRETED PROTEIN"/>
    <property type="match status" value="1"/>
</dbReference>
<keyword evidence="4" id="KW-1185">Reference proteome</keyword>
<sequence>MSTRDAVGVLAAAVLLAALLGRHPGQPGQPATAAATPLDNPDGTRPGLAPITSADDRTDARNLISRLRVRGMGPKTGYTRERYGANWADTATDLPYAGNGCRTRDDLLARDGHDLSYRKGSSCDVVALNLDDPYTGRTIVWRKKRADDIQVDHVVPLSYAWRMGATRWPPAKRLRFANDPLNLLPVDGDTNEAKGGSGPAAWLPPQRRVRCAYAVRFAQVVLRYGLAVTRADKATMLRECRPTSRTRS</sequence>
<proteinExistence type="predicted"/>